<feature type="domain" description="Dihydroxy-acid/6-phosphogluconate dehydratase N-terminal" evidence="10">
    <location>
        <begin position="66"/>
        <end position="374"/>
    </location>
</feature>
<feature type="domain" description="Dihydroxy-acid/6-phosphogluconate dehydratase C-terminal" evidence="11">
    <location>
        <begin position="402"/>
        <end position="592"/>
    </location>
</feature>
<dbReference type="RefSeq" id="WP_124938803.1">
    <property type="nucleotide sequence ID" value="NZ_RJVQ01000012.1"/>
</dbReference>
<dbReference type="SUPFAM" id="SSF52016">
    <property type="entry name" value="LeuD/IlvD-like"/>
    <property type="match status" value="1"/>
</dbReference>
<dbReference type="GO" id="GO:0005829">
    <property type="term" value="C:cytosol"/>
    <property type="evidence" value="ECO:0007669"/>
    <property type="project" value="TreeGrafter"/>
</dbReference>
<organism evidence="12 13">
    <name type="scientific">Vibrio viridaestus</name>
    <dbReference type="NCBI Taxonomy" id="2487322"/>
    <lineage>
        <taxon>Bacteria</taxon>
        <taxon>Pseudomonadati</taxon>
        <taxon>Pseudomonadota</taxon>
        <taxon>Gammaproteobacteria</taxon>
        <taxon>Vibrionales</taxon>
        <taxon>Vibrionaceae</taxon>
        <taxon>Vibrio</taxon>
    </lineage>
</organism>
<evidence type="ECO:0000256" key="2">
    <source>
        <dbReference type="ARBA" id="ARBA00022485"/>
    </source>
</evidence>
<dbReference type="GO" id="GO:0019521">
    <property type="term" value="P:D-gluconate metabolic process"/>
    <property type="evidence" value="ECO:0007669"/>
    <property type="project" value="UniProtKB-KW"/>
</dbReference>
<dbReference type="Pfam" id="PF24877">
    <property type="entry name" value="ILV_EDD_C"/>
    <property type="match status" value="1"/>
</dbReference>
<keyword evidence="6" id="KW-0311">Gluconate utilization</keyword>
<dbReference type="Proteomes" id="UP000281112">
    <property type="component" value="Unassembled WGS sequence"/>
</dbReference>
<keyword evidence="4" id="KW-0408">Iron</keyword>
<keyword evidence="2" id="KW-0004">4Fe-4S</keyword>
<dbReference type="InterPro" id="IPR004786">
    <property type="entry name" value="6-phosphgluc_deHydtase"/>
</dbReference>
<sequence length="599" mass="63854">MNEELLRVTEQIVARSAQSRASYLQQMANQAKQGKSRNTLSCGNLAHTVAACPTSEKGKVLDFTRSNLAIISSYNDMLSAHAPYQHYPDQIKRALADVGHTAQVAGCVPAMCDGITQGQPGMEMSLFSRDLIAQATAVSLSHNAYDGILLLGICDKIAPGMLMGALSFGHLPAAFIPAGPMSTEISNDQKVDIRQKYARGEVDKSALLDMECSAYHGEGTCTFYGTANTNQLVFEAMGLMYPGSAFVAPNDELREVFTRECARKIAAQAQNGTISLASLMDEKAIVNGLVALLASGGSTNHTMHLVAVARAAGWIVSWDDIDALSKIVPLLVKMYPNGPADINGFQRAGGVPCLLSLLAKRGLLYTDALSVYGTMADGIKQPLLDNGNLIYRSDSGSMDEAVIAAEGDAFSIHGGLQVMDGNLGRGVIKVSAVAADKREISAPARVFNDQNDVEAAYYRGEFTRDVIIVVRYNGPAANGMPELHKLMPILSNLMKDGLSVALVTDGRLSGASGKVPAVIHVTPEAKRGGPLAYLQDGDALQINANTGELNVLDDLSQREAKIDNECIHTGIGLGRELFKTFRDNVSSAELGASVFYHNV</sequence>
<dbReference type="OrthoDB" id="9807077at2"/>
<dbReference type="GO" id="GO:0051539">
    <property type="term" value="F:4 iron, 4 sulfur cluster binding"/>
    <property type="evidence" value="ECO:0007669"/>
    <property type="project" value="UniProtKB-KW"/>
</dbReference>
<reference evidence="12 13" key="1">
    <citation type="submission" date="2018-11" db="EMBL/GenBank/DDBJ databases">
        <title>Vibrio LJC006 sp. nov., isolated from seawater during the bloom of the enteromorpha.</title>
        <authorList>
            <person name="Liang J."/>
        </authorList>
    </citation>
    <scope>NUCLEOTIDE SEQUENCE [LARGE SCALE GENOMIC DNA]</scope>
    <source>
        <strain evidence="12 13">LJC006</strain>
    </source>
</reference>
<dbReference type="InterPro" id="IPR000581">
    <property type="entry name" value="ILV_EDD_N"/>
</dbReference>
<evidence type="ECO:0000256" key="1">
    <source>
        <dbReference type="ARBA" id="ARBA00006486"/>
    </source>
</evidence>
<keyword evidence="5" id="KW-0411">Iron-sulfur</keyword>
<keyword evidence="13" id="KW-1185">Reference proteome</keyword>
<dbReference type="GO" id="GO:0046872">
    <property type="term" value="F:metal ion binding"/>
    <property type="evidence" value="ECO:0007669"/>
    <property type="project" value="UniProtKB-KW"/>
</dbReference>
<dbReference type="InterPro" id="IPR037237">
    <property type="entry name" value="IlvD/EDD_N"/>
</dbReference>
<dbReference type="NCBIfam" id="TIGR01196">
    <property type="entry name" value="edd"/>
    <property type="match status" value="1"/>
</dbReference>
<evidence type="ECO:0000256" key="9">
    <source>
        <dbReference type="NCBIfam" id="TIGR01196"/>
    </source>
</evidence>
<protein>
    <recommendedName>
        <fullName evidence="9">Phosphogluconate dehydratase</fullName>
        <ecNumber evidence="9">4.2.1.12</ecNumber>
    </recommendedName>
</protein>
<keyword evidence="7 12" id="KW-0456">Lyase</keyword>
<keyword evidence="8" id="KW-0119">Carbohydrate metabolism</keyword>
<proteinExistence type="inferred from homology"/>
<dbReference type="GO" id="GO:0004456">
    <property type="term" value="F:phosphogluconate dehydratase activity"/>
    <property type="evidence" value="ECO:0007669"/>
    <property type="project" value="UniProtKB-UniRule"/>
</dbReference>
<dbReference type="PANTHER" id="PTHR43661">
    <property type="entry name" value="D-XYLONATE DEHYDRATASE"/>
    <property type="match status" value="1"/>
</dbReference>
<comment type="caution">
    <text evidence="12">The sequence shown here is derived from an EMBL/GenBank/DDBJ whole genome shotgun (WGS) entry which is preliminary data.</text>
</comment>
<accession>A0A3N9TBC2</accession>
<dbReference type="GO" id="GO:0009255">
    <property type="term" value="P:Entner-Doudoroff pathway through 6-phosphogluconate"/>
    <property type="evidence" value="ECO:0007669"/>
    <property type="project" value="UniProtKB-UniRule"/>
</dbReference>
<evidence type="ECO:0000313" key="13">
    <source>
        <dbReference type="Proteomes" id="UP000281112"/>
    </source>
</evidence>
<dbReference type="PROSITE" id="PS00886">
    <property type="entry name" value="ILVD_EDD_1"/>
    <property type="match status" value="1"/>
</dbReference>
<name>A0A3N9TBC2_9VIBR</name>
<evidence type="ECO:0000256" key="6">
    <source>
        <dbReference type="ARBA" id="ARBA00023064"/>
    </source>
</evidence>
<evidence type="ECO:0000256" key="7">
    <source>
        <dbReference type="ARBA" id="ARBA00023239"/>
    </source>
</evidence>
<keyword evidence="3" id="KW-0479">Metal-binding</keyword>
<evidence type="ECO:0000259" key="10">
    <source>
        <dbReference type="Pfam" id="PF00920"/>
    </source>
</evidence>
<evidence type="ECO:0000256" key="3">
    <source>
        <dbReference type="ARBA" id="ARBA00022723"/>
    </source>
</evidence>
<dbReference type="InterPro" id="IPR056740">
    <property type="entry name" value="ILV_EDD_C"/>
</dbReference>
<evidence type="ECO:0000256" key="8">
    <source>
        <dbReference type="ARBA" id="ARBA00023277"/>
    </source>
</evidence>
<dbReference type="Pfam" id="PF00920">
    <property type="entry name" value="ILVD_EDD_N"/>
    <property type="match status" value="1"/>
</dbReference>
<dbReference type="AlphaFoldDB" id="A0A3N9TBC2"/>
<evidence type="ECO:0000259" key="11">
    <source>
        <dbReference type="Pfam" id="PF24877"/>
    </source>
</evidence>
<evidence type="ECO:0000256" key="5">
    <source>
        <dbReference type="ARBA" id="ARBA00023014"/>
    </source>
</evidence>
<gene>
    <name evidence="12" type="ORF">EES38_19090</name>
</gene>
<evidence type="ECO:0000256" key="4">
    <source>
        <dbReference type="ARBA" id="ARBA00023004"/>
    </source>
</evidence>
<dbReference type="PROSITE" id="PS00887">
    <property type="entry name" value="ILVD_EDD_2"/>
    <property type="match status" value="1"/>
</dbReference>
<dbReference type="InterPro" id="IPR020558">
    <property type="entry name" value="DiOHA_6PGluconate_deHydtase_CS"/>
</dbReference>
<dbReference type="SUPFAM" id="SSF143975">
    <property type="entry name" value="IlvD/EDD N-terminal domain-like"/>
    <property type="match status" value="1"/>
</dbReference>
<comment type="similarity">
    <text evidence="1">Belongs to the IlvD/Edd family.</text>
</comment>
<dbReference type="EC" id="4.2.1.12" evidence="9"/>
<dbReference type="Gene3D" id="3.50.30.80">
    <property type="entry name" value="IlvD/EDD C-terminal domain-like"/>
    <property type="match status" value="1"/>
</dbReference>
<dbReference type="InterPro" id="IPR042096">
    <property type="entry name" value="Dihydro-acid_dehy_C"/>
</dbReference>
<evidence type="ECO:0000313" key="12">
    <source>
        <dbReference type="EMBL" id="RQW61447.1"/>
    </source>
</evidence>
<dbReference type="EMBL" id="RJVQ01000012">
    <property type="protein sequence ID" value="RQW61447.1"/>
    <property type="molecule type" value="Genomic_DNA"/>
</dbReference>
<dbReference type="PANTHER" id="PTHR43661:SF1">
    <property type="entry name" value="PHOSPHOGLUCONATE DEHYDRATASE"/>
    <property type="match status" value="1"/>
</dbReference>